<evidence type="ECO:0000256" key="4">
    <source>
        <dbReference type="ARBA" id="ARBA00023125"/>
    </source>
</evidence>
<evidence type="ECO:0000256" key="5">
    <source>
        <dbReference type="ARBA" id="ARBA00023163"/>
    </source>
</evidence>
<dbReference type="InterPro" id="IPR013325">
    <property type="entry name" value="RNA_pol_sigma_r2"/>
</dbReference>
<name>A0A9D1YN07_9FIRM</name>
<evidence type="ECO:0000259" key="7">
    <source>
        <dbReference type="Pfam" id="PF08281"/>
    </source>
</evidence>
<comment type="caution">
    <text evidence="8">The sequence shown here is derived from an EMBL/GenBank/DDBJ whole genome shotgun (WGS) entry which is preliminary data.</text>
</comment>
<dbReference type="Gene3D" id="1.10.1740.10">
    <property type="match status" value="1"/>
</dbReference>
<feature type="domain" description="RNA polymerase sigma factor 70 region 4 type 2" evidence="7">
    <location>
        <begin position="112"/>
        <end position="164"/>
    </location>
</feature>
<dbReference type="InterPro" id="IPR013249">
    <property type="entry name" value="RNA_pol_sigma70_r4_t2"/>
</dbReference>
<dbReference type="InterPro" id="IPR036388">
    <property type="entry name" value="WH-like_DNA-bd_sf"/>
</dbReference>
<gene>
    <name evidence="8" type="ORF">H9831_03535</name>
</gene>
<accession>A0A9D1YN07</accession>
<keyword evidence="2" id="KW-0805">Transcription regulation</keyword>
<dbReference type="EMBL" id="DXDD01000045">
    <property type="protein sequence ID" value="HIY59743.1"/>
    <property type="molecule type" value="Genomic_DNA"/>
</dbReference>
<dbReference type="InterPro" id="IPR007627">
    <property type="entry name" value="RNA_pol_sigma70_r2"/>
</dbReference>
<dbReference type="PANTHER" id="PTHR43133:SF8">
    <property type="entry name" value="RNA POLYMERASE SIGMA FACTOR HI_1459-RELATED"/>
    <property type="match status" value="1"/>
</dbReference>
<dbReference type="SUPFAM" id="SSF88659">
    <property type="entry name" value="Sigma3 and sigma4 domains of RNA polymerase sigma factors"/>
    <property type="match status" value="1"/>
</dbReference>
<evidence type="ECO:0000256" key="3">
    <source>
        <dbReference type="ARBA" id="ARBA00023082"/>
    </source>
</evidence>
<organism evidence="8 9">
    <name type="scientific">Candidatus Eisenbergiella pullistercoris</name>
    <dbReference type="NCBI Taxonomy" id="2838555"/>
    <lineage>
        <taxon>Bacteria</taxon>
        <taxon>Bacillati</taxon>
        <taxon>Bacillota</taxon>
        <taxon>Clostridia</taxon>
        <taxon>Lachnospirales</taxon>
        <taxon>Lachnospiraceae</taxon>
        <taxon>Eisenbergiella</taxon>
    </lineage>
</organism>
<dbReference type="PANTHER" id="PTHR43133">
    <property type="entry name" value="RNA POLYMERASE ECF-TYPE SIGMA FACTO"/>
    <property type="match status" value="1"/>
</dbReference>
<dbReference type="GO" id="GO:0003677">
    <property type="term" value="F:DNA binding"/>
    <property type="evidence" value="ECO:0007669"/>
    <property type="project" value="UniProtKB-KW"/>
</dbReference>
<protein>
    <submittedName>
        <fullName evidence="8">RNA polymerase sigma factor</fullName>
    </submittedName>
</protein>
<sequence>MDDHGRRALEEIYEEFFPRIYNYIYYRLLHREETEDLVSRIFLKVAEHLHEYDPKKAKLDTWIFRIAESTLIDHFRTRKNQLSLEDENAGLENRFRVEFEEEYERILEPGRRAVFAALSRMKERDRMAVYYVCFLEMSYKEAAARLGIGESTLASALMRAKRKLRAYLEENGDVV</sequence>
<dbReference type="Proteomes" id="UP000824007">
    <property type="component" value="Unassembled WGS sequence"/>
</dbReference>
<dbReference type="InterPro" id="IPR014284">
    <property type="entry name" value="RNA_pol_sigma-70_dom"/>
</dbReference>
<keyword evidence="3" id="KW-0731">Sigma factor</keyword>
<evidence type="ECO:0000313" key="9">
    <source>
        <dbReference type="Proteomes" id="UP000824007"/>
    </source>
</evidence>
<keyword evidence="4" id="KW-0238">DNA-binding</keyword>
<feature type="domain" description="RNA polymerase sigma-70 region 2" evidence="6">
    <location>
        <begin position="12"/>
        <end position="79"/>
    </location>
</feature>
<dbReference type="GO" id="GO:0016987">
    <property type="term" value="F:sigma factor activity"/>
    <property type="evidence" value="ECO:0007669"/>
    <property type="project" value="UniProtKB-KW"/>
</dbReference>
<proteinExistence type="inferred from homology"/>
<comment type="similarity">
    <text evidence="1">Belongs to the sigma-70 factor family. ECF subfamily.</text>
</comment>
<dbReference type="GO" id="GO:0006352">
    <property type="term" value="P:DNA-templated transcription initiation"/>
    <property type="evidence" value="ECO:0007669"/>
    <property type="project" value="InterPro"/>
</dbReference>
<evidence type="ECO:0000313" key="8">
    <source>
        <dbReference type="EMBL" id="HIY59743.1"/>
    </source>
</evidence>
<dbReference type="Pfam" id="PF04542">
    <property type="entry name" value="Sigma70_r2"/>
    <property type="match status" value="1"/>
</dbReference>
<dbReference type="Gene3D" id="1.10.10.10">
    <property type="entry name" value="Winged helix-like DNA-binding domain superfamily/Winged helix DNA-binding domain"/>
    <property type="match status" value="1"/>
</dbReference>
<dbReference type="NCBIfam" id="TIGR02937">
    <property type="entry name" value="sigma70-ECF"/>
    <property type="match status" value="1"/>
</dbReference>
<dbReference type="InterPro" id="IPR013324">
    <property type="entry name" value="RNA_pol_sigma_r3/r4-like"/>
</dbReference>
<evidence type="ECO:0000256" key="1">
    <source>
        <dbReference type="ARBA" id="ARBA00010641"/>
    </source>
</evidence>
<dbReference type="SUPFAM" id="SSF88946">
    <property type="entry name" value="Sigma2 domain of RNA polymerase sigma factors"/>
    <property type="match status" value="1"/>
</dbReference>
<dbReference type="Pfam" id="PF08281">
    <property type="entry name" value="Sigma70_r4_2"/>
    <property type="match status" value="1"/>
</dbReference>
<dbReference type="AlphaFoldDB" id="A0A9D1YN07"/>
<dbReference type="InterPro" id="IPR039425">
    <property type="entry name" value="RNA_pol_sigma-70-like"/>
</dbReference>
<reference evidence="8" key="1">
    <citation type="journal article" date="2021" name="PeerJ">
        <title>Extensive microbial diversity within the chicken gut microbiome revealed by metagenomics and culture.</title>
        <authorList>
            <person name="Gilroy R."/>
            <person name="Ravi A."/>
            <person name="Getino M."/>
            <person name="Pursley I."/>
            <person name="Horton D.L."/>
            <person name="Alikhan N.F."/>
            <person name="Baker D."/>
            <person name="Gharbi K."/>
            <person name="Hall N."/>
            <person name="Watson M."/>
            <person name="Adriaenssens E.M."/>
            <person name="Foster-Nyarko E."/>
            <person name="Jarju S."/>
            <person name="Secka A."/>
            <person name="Antonio M."/>
            <person name="Oren A."/>
            <person name="Chaudhuri R.R."/>
            <person name="La Ragione R."/>
            <person name="Hildebrand F."/>
            <person name="Pallen M.J."/>
        </authorList>
    </citation>
    <scope>NUCLEOTIDE SEQUENCE</scope>
    <source>
        <strain evidence="8">ChiSxjej3B15-24422</strain>
    </source>
</reference>
<dbReference type="CDD" id="cd06171">
    <property type="entry name" value="Sigma70_r4"/>
    <property type="match status" value="1"/>
</dbReference>
<evidence type="ECO:0000256" key="2">
    <source>
        <dbReference type="ARBA" id="ARBA00023015"/>
    </source>
</evidence>
<keyword evidence="5" id="KW-0804">Transcription</keyword>
<reference evidence="8" key="2">
    <citation type="submission" date="2021-04" db="EMBL/GenBank/DDBJ databases">
        <authorList>
            <person name="Gilroy R."/>
        </authorList>
    </citation>
    <scope>NUCLEOTIDE SEQUENCE</scope>
    <source>
        <strain evidence="8">ChiSxjej3B15-24422</strain>
    </source>
</reference>
<evidence type="ECO:0000259" key="6">
    <source>
        <dbReference type="Pfam" id="PF04542"/>
    </source>
</evidence>